<dbReference type="Proteomes" id="UP001271640">
    <property type="component" value="Unassembled WGS sequence"/>
</dbReference>
<protein>
    <submittedName>
        <fullName evidence="1">Uncharacterized protein</fullName>
    </submittedName>
</protein>
<name>A0ABU4SLK7_9GAMM</name>
<dbReference type="EMBL" id="VCDP01000034">
    <property type="protein sequence ID" value="MDX7999518.1"/>
    <property type="molecule type" value="Genomic_DNA"/>
</dbReference>
<evidence type="ECO:0000313" key="2">
    <source>
        <dbReference type="Proteomes" id="UP001271640"/>
    </source>
</evidence>
<proteinExistence type="predicted"/>
<reference evidence="2" key="1">
    <citation type="journal article" date="2024" name="Toxins">
        <title>Genome Sequence Analysis of Native Xenorhabdus Strains Isolated from Entomopathogenic Nematodes in Argentina.</title>
        <authorList>
            <person name="Palma L."/>
            <person name="Frizzo L."/>
            <person name="Kaiser S."/>
            <person name="Berry C."/>
            <person name="Caballero P."/>
            <person name="Bode H.B."/>
            <person name="Del Valle E.E."/>
        </authorList>
    </citation>
    <scope>NUCLEOTIDE SEQUENCE [LARGE SCALE GENOMIC DNA]</scope>
    <source>
        <strain evidence="2">Reich</strain>
    </source>
</reference>
<accession>A0ABU4SLK7</accession>
<sequence>MMIPLVKETNCIIYRIIISIESIDYNGEKIMDKCSYLFNDKLETIIKENIKKLESTSNNKLLLEKIALDLGNIETDFFETEIPIKLESELRKTFQKYFYSSEHTPWKEKRYFPQSEKSISHHTFTGSPLIEKVDHYLHKGNWSSDDDKHHATNTLNIDREHWQQINHQSQQWLPMLAKHCLQPAGLSRLIQICQPDVLAMLCRLFTETTSEFVNSKAQVITDTKVTPQKLSLAAEYYLRHQMKYVHNSQQALTLQTKNELTSEKNIIDNSFNPLRQDNNEANTLTKTTLQTQNKQIPRVNITQNDSHLLKQNHNKTDMPMDTAPPFALQPMQTPPQSAATQQRHGLIKETVKQNPATLQNREQHKELLESALSAQISSIQPDNRIQTPSAQSVLPISNAGCIILWPLLPTFFRTFDLLDKNRFISLEAQREAVCLLDWLIWAEEEIPAWRLTLNKVICGLPINDNALWRSPEPEQRAAINQWLEKTLIQLPAWKKMSARDVRHLFLQRSGELSELNGVTNIHIQPEVYDALINEWPWPMNIASFSWLQQPITITWL</sequence>
<gene>
    <name evidence="1" type="ORF">FE394_09955</name>
</gene>
<organism evidence="1 2">
    <name type="scientific">Xenorhabdus littoralis</name>
    <dbReference type="NCBI Taxonomy" id="2582835"/>
    <lineage>
        <taxon>Bacteria</taxon>
        <taxon>Pseudomonadati</taxon>
        <taxon>Pseudomonadota</taxon>
        <taxon>Gammaproteobacteria</taxon>
        <taxon>Enterobacterales</taxon>
        <taxon>Morganellaceae</taxon>
        <taxon>Xenorhabdus</taxon>
    </lineage>
</organism>
<evidence type="ECO:0000313" key="1">
    <source>
        <dbReference type="EMBL" id="MDX7999518.1"/>
    </source>
</evidence>
<comment type="caution">
    <text evidence="1">The sequence shown here is derived from an EMBL/GenBank/DDBJ whole genome shotgun (WGS) entry which is preliminary data.</text>
</comment>
<keyword evidence="2" id="KW-1185">Reference proteome</keyword>
<dbReference type="InterPro" id="IPR045538">
    <property type="entry name" value="CIS_TMP"/>
</dbReference>
<dbReference type="Pfam" id="PF19268">
    <property type="entry name" value="CIS_TMP"/>
    <property type="match status" value="1"/>
</dbReference>